<evidence type="ECO:0000256" key="1">
    <source>
        <dbReference type="SAM" id="MobiDB-lite"/>
    </source>
</evidence>
<accession>A0ABV6YR20</accession>
<reference evidence="2 3" key="1">
    <citation type="submission" date="2024-09" db="EMBL/GenBank/DDBJ databases">
        <title>Laminarin stimulates single cell rates of sulfate reduction while oxygen inhibits transcriptomic activity in coastal marine sediment.</title>
        <authorList>
            <person name="Lindsay M."/>
            <person name="Orcutt B."/>
            <person name="Emerson D."/>
            <person name="Stepanauskas R."/>
            <person name="D'Angelo T."/>
        </authorList>
    </citation>
    <scope>NUCLEOTIDE SEQUENCE [LARGE SCALE GENOMIC DNA]</scope>
    <source>
        <strain evidence="2">SAG AM-311-K15</strain>
    </source>
</reference>
<protein>
    <submittedName>
        <fullName evidence="2">Uncharacterized protein</fullName>
    </submittedName>
</protein>
<evidence type="ECO:0000313" key="2">
    <source>
        <dbReference type="EMBL" id="MFC1848650.1"/>
    </source>
</evidence>
<name>A0ABV6YR20_UNCC1</name>
<keyword evidence="3" id="KW-1185">Reference proteome</keyword>
<dbReference type="EMBL" id="JBHPBY010000003">
    <property type="protein sequence ID" value="MFC1848650.1"/>
    <property type="molecule type" value="Genomic_DNA"/>
</dbReference>
<dbReference type="Proteomes" id="UP001594351">
    <property type="component" value="Unassembled WGS sequence"/>
</dbReference>
<comment type="caution">
    <text evidence="2">The sequence shown here is derived from an EMBL/GenBank/DDBJ whole genome shotgun (WGS) entry which is preliminary data.</text>
</comment>
<feature type="region of interest" description="Disordered" evidence="1">
    <location>
        <begin position="1"/>
        <end position="21"/>
    </location>
</feature>
<organism evidence="2 3">
    <name type="scientific">candidate division CSSED10-310 bacterium</name>
    <dbReference type="NCBI Taxonomy" id="2855610"/>
    <lineage>
        <taxon>Bacteria</taxon>
        <taxon>Bacteria division CSSED10-310</taxon>
    </lineage>
</organism>
<sequence>MRPSDDFAKQEENEKNKKPREVDQDISILDLLENDFDQKKDTVYKETMILAYRITPDDMWKKSQVDSLVTEIADPFFYGVIEANIGKCFHFTPIKLNNNAYLLKEVEPDNAKFMVRYLRYRLDIEIKSFGEWKIVLKNDPITSSRYFGISKKLDRNKLDPKVCFIVLDVLNLPTRDFQNH</sequence>
<gene>
    <name evidence="2" type="ORF">ACFL27_00440</name>
</gene>
<proteinExistence type="predicted"/>
<evidence type="ECO:0000313" key="3">
    <source>
        <dbReference type="Proteomes" id="UP001594351"/>
    </source>
</evidence>